<reference evidence="2 3" key="1">
    <citation type="submission" date="2019-04" db="EMBL/GenBank/DDBJ databases">
        <title>High contiguity whole genome sequence and gene annotation resource for two Venturia nashicola isolates.</title>
        <authorList>
            <person name="Prokchorchik M."/>
            <person name="Won K."/>
            <person name="Lee Y."/>
            <person name="Choi E.D."/>
            <person name="Segonzac C."/>
            <person name="Sohn K.H."/>
        </authorList>
    </citation>
    <scope>NUCLEOTIDE SEQUENCE [LARGE SCALE GENOMIC DNA]</scope>
    <source>
        <strain evidence="2 3">PRI2</strain>
    </source>
</reference>
<organism evidence="2 3">
    <name type="scientific">Venturia nashicola</name>
    <dbReference type="NCBI Taxonomy" id="86259"/>
    <lineage>
        <taxon>Eukaryota</taxon>
        <taxon>Fungi</taxon>
        <taxon>Dikarya</taxon>
        <taxon>Ascomycota</taxon>
        <taxon>Pezizomycotina</taxon>
        <taxon>Dothideomycetes</taxon>
        <taxon>Pleosporomycetidae</taxon>
        <taxon>Venturiales</taxon>
        <taxon>Venturiaceae</taxon>
        <taxon>Venturia</taxon>
    </lineage>
</organism>
<dbReference type="Proteomes" id="UP000298493">
    <property type="component" value="Unassembled WGS sequence"/>
</dbReference>
<dbReference type="GO" id="GO:0016567">
    <property type="term" value="P:protein ubiquitination"/>
    <property type="evidence" value="ECO:0007669"/>
    <property type="project" value="TreeGrafter"/>
</dbReference>
<gene>
    <name evidence="2" type="ORF">E6O75_ATG03980</name>
</gene>
<dbReference type="GO" id="GO:0006511">
    <property type="term" value="P:ubiquitin-dependent protein catabolic process"/>
    <property type="evidence" value="ECO:0007669"/>
    <property type="project" value="TreeGrafter"/>
</dbReference>
<evidence type="ECO:0000256" key="1">
    <source>
        <dbReference type="SAM" id="Phobius"/>
    </source>
</evidence>
<keyword evidence="3" id="KW-1185">Reference proteome</keyword>
<feature type="transmembrane region" description="Helical" evidence="1">
    <location>
        <begin position="458"/>
        <end position="479"/>
    </location>
</feature>
<dbReference type="PANTHER" id="PTHR22696">
    <property type="entry name" value="E3 UBIQUITIN-PROTEIN LIGASE RNF26"/>
    <property type="match status" value="1"/>
</dbReference>
<proteinExistence type="predicted"/>
<feature type="transmembrane region" description="Helical" evidence="1">
    <location>
        <begin position="571"/>
        <end position="591"/>
    </location>
</feature>
<sequence>MRNVTLPFAPSVDDLFLLPQRVSQRAKAFAFHYGLDDLFGRIRGPGSMIAEPTFSGTLNSTMLNSTATVVQAIPATPAPTATTASASKAAGLFSWQSWKTAGGIFQYISSKWAIVTLLMAFLNNRTQFYASPRIPLNPKWPVRLGIYLLPIVSILYQIQWLLQGIRCQSSPNWPQLHYGNPEKHFSLDYAGEGGFAYWMSSMALGWESEEASCANVSMSKTSGQRAGGSLALLWPLFLSLCLSAFVETLACAVQGRQPVGDTKMMELSLAFAEAESMVLKPFEMALAGREAAGEDLKAASTPLDKQILLAAMNVSPEMLIISLLWACNNLTSMILSVFGLRNKYRLLNTGFWGVTYFVAIGRSIFHLYTSDTVSDTWIFRFPTVFLVGFLPHLIVILGMLVCLAVYIVALVLTAATLPPTVGNPHSIAERFAAAYRNLNANVHFSHATPLRFRMSDDFYTTILATGFAVLTAASEAVYLNEGAKVRVSDLTWVERKRVQELSQGLLFMKTRASVPTELRTASHNRIEALVGKDTLTGYAIERKARSEEESEDVAIARAASRHGRWALAMQFLQGIFWLILGLHAKMFMFLLDKTGIAWRPHWLRRAVGESQSQKAAASGKDSVTKKSKRDFWMRSDDVEVEFRRRYPYSQDFDGDLLDDRLYDRWKNGEWWGEVDTSGDYEGNSCDDDDTSSVISMSTNASEAVSNHGWDAGKDLSNHDGARTPTQQDFAPSFNRDATPDTAFDSEQLATLLDPRTVEQQQEARMLAQRLRRPGIMTRSQYRRQQNQERAAVLSSSRYGSPLNLDALSSPISKEDEERLLEQFVISRRNAKRSNYLPPYSVDSDDWNNGAEGLGSSGPQCVVCQDSPRTILLWPCMRVLQDRYEEL</sequence>
<protein>
    <submittedName>
        <fullName evidence="2">Protein ASI3</fullName>
    </submittedName>
</protein>
<name>A0A4Z1PA31_9PEZI</name>
<keyword evidence="1" id="KW-0472">Membrane</keyword>
<keyword evidence="1" id="KW-1133">Transmembrane helix</keyword>
<dbReference type="AlphaFoldDB" id="A0A4Z1PA31"/>
<dbReference type="STRING" id="86259.A0A4Z1PA31"/>
<feature type="transmembrane region" description="Helical" evidence="1">
    <location>
        <begin position="318"/>
        <end position="338"/>
    </location>
</feature>
<keyword evidence="1" id="KW-0812">Transmembrane</keyword>
<evidence type="ECO:0000313" key="2">
    <source>
        <dbReference type="EMBL" id="TID26117.1"/>
    </source>
</evidence>
<feature type="transmembrane region" description="Helical" evidence="1">
    <location>
        <begin position="350"/>
        <end position="369"/>
    </location>
</feature>
<accession>A0A4Z1PA31</accession>
<dbReference type="EMBL" id="SNSC02000003">
    <property type="protein sequence ID" value="TID26117.1"/>
    <property type="molecule type" value="Genomic_DNA"/>
</dbReference>
<dbReference type="PANTHER" id="PTHR22696:SF1">
    <property type="entry name" value="E3 UBIQUITIN-PROTEIN LIGASE RNF26"/>
    <property type="match status" value="1"/>
</dbReference>
<comment type="caution">
    <text evidence="2">The sequence shown here is derived from an EMBL/GenBank/DDBJ whole genome shotgun (WGS) entry which is preliminary data.</text>
</comment>
<evidence type="ECO:0000313" key="3">
    <source>
        <dbReference type="Proteomes" id="UP000298493"/>
    </source>
</evidence>
<feature type="transmembrane region" description="Helical" evidence="1">
    <location>
        <begin position="389"/>
        <end position="412"/>
    </location>
</feature>
<dbReference type="GO" id="GO:0061630">
    <property type="term" value="F:ubiquitin protein ligase activity"/>
    <property type="evidence" value="ECO:0007669"/>
    <property type="project" value="TreeGrafter"/>
</dbReference>